<feature type="non-terminal residue" evidence="1">
    <location>
        <position position="192"/>
    </location>
</feature>
<protein>
    <submittedName>
        <fullName evidence="1">Uncharacterized protein</fullName>
    </submittedName>
</protein>
<evidence type="ECO:0000313" key="1">
    <source>
        <dbReference type="EMBL" id="VAW41816.1"/>
    </source>
</evidence>
<reference evidence="1" key="1">
    <citation type="submission" date="2018-06" db="EMBL/GenBank/DDBJ databases">
        <authorList>
            <person name="Zhirakovskaya E."/>
        </authorList>
    </citation>
    <scope>NUCLEOTIDE SEQUENCE</scope>
</reference>
<dbReference type="Gene3D" id="3.40.50.2000">
    <property type="entry name" value="Glycogen Phosphorylase B"/>
    <property type="match status" value="1"/>
</dbReference>
<proteinExistence type="predicted"/>
<gene>
    <name evidence="1" type="ORF">MNBD_CHLOROFLEXI01-2667</name>
</gene>
<dbReference type="AlphaFoldDB" id="A0A3B0WB89"/>
<organism evidence="1">
    <name type="scientific">hydrothermal vent metagenome</name>
    <dbReference type="NCBI Taxonomy" id="652676"/>
    <lineage>
        <taxon>unclassified sequences</taxon>
        <taxon>metagenomes</taxon>
        <taxon>ecological metagenomes</taxon>
    </lineage>
</organism>
<dbReference type="EMBL" id="UOEU01000860">
    <property type="protein sequence ID" value="VAW41816.1"/>
    <property type="molecule type" value="Genomic_DNA"/>
</dbReference>
<dbReference type="SUPFAM" id="SSF53756">
    <property type="entry name" value="UDP-Glycosyltransferase/glycogen phosphorylase"/>
    <property type="match status" value="1"/>
</dbReference>
<accession>A0A3B0WB89</accession>
<name>A0A3B0WB89_9ZZZZ</name>
<sequence length="192" mass="22218">MKVLLLTPQLPYPPHQGTSLRNFHIIRGLVQACEVSLLSFLEAGQAISEKTAPLTKLCKTIATVPVPQRTMGKRLQQLLSTRRPDMAHRLFSQPFNIKLLQLLQAESFDIVQIEGIEMARYLPVIRHASPRSKIVFDDHNAETELQRRNFLTDLRQPRRWVAAAYSAEQVRRLRRFERWVCQQADWITAVSH</sequence>